<evidence type="ECO:0000313" key="2">
    <source>
        <dbReference type="Proteomes" id="UP001224890"/>
    </source>
</evidence>
<reference evidence="1" key="1">
    <citation type="submission" date="2021-06" db="EMBL/GenBank/DDBJ databases">
        <title>Comparative genomics, transcriptomics and evolutionary studies reveal genomic signatures of adaptation to plant cell wall in hemibiotrophic fungi.</title>
        <authorList>
            <consortium name="DOE Joint Genome Institute"/>
            <person name="Baroncelli R."/>
            <person name="Diaz J.F."/>
            <person name="Benocci T."/>
            <person name="Peng M."/>
            <person name="Battaglia E."/>
            <person name="Haridas S."/>
            <person name="Andreopoulos W."/>
            <person name="Labutti K."/>
            <person name="Pangilinan J."/>
            <person name="Floch G.L."/>
            <person name="Makela M.R."/>
            <person name="Henrissat B."/>
            <person name="Grigoriev I.V."/>
            <person name="Crouch J.A."/>
            <person name="De Vries R.P."/>
            <person name="Sukno S.A."/>
            <person name="Thon M.R."/>
        </authorList>
    </citation>
    <scope>NUCLEOTIDE SEQUENCE</scope>
    <source>
        <strain evidence="1">CBS 193.32</strain>
    </source>
</reference>
<evidence type="ECO:0000313" key="1">
    <source>
        <dbReference type="EMBL" id="KAK1688107.1"/>
    </source>
</evidence>
<dbReference type="Proteomes" id="UP001224890">
    <property type="component" value="Unassembled WGS sequence"/>
</dbReference>
<gene>
    <name evidence="1" type="ORF">BDP55DRAFT_658662</name>
</gene>
<dbReference type="RefSeq" id="XP_060431802.1">
    <property type="nucleotide sequence ID" value="XM_060574498.1"/>
</dbReference>
<name>A0AAJ0F046_9PEZI</name>
<sequence>MPPSFPPSLLVNGPEWEATSACRPPSCRQSMPPGLAGLNSRIPEFFFRDRLYSVRIAL</sequence>
<proteinExistence type="predicted"/>
<accession>A0AAJ0F046</accession>
<comment type="caution">
    <text evidence="1">The sequence shown here is derived from an EMBL/GenBank/DDBJ whole genome shotgun (WGS) entry which is preliminary data.</text>
</comment>
<keyword evidence="2" id="KW-1185">Reference proteome</keyword>
<protein>
    <submittedName>
        <fullName evidence="1">Uncharacterized protein</fullName>
    </submittedName>
</protein>
<dbReference type="AlphaFoldDB" id="A0AAJ0F046"/>
<organism evidence="1 2">
    <name type="scientific">Colletotrichum godetiae</name>
    <dbReference type="NCBI Taxonomy" id="1209918"/>
    <lineage>
        <taxon>Eukaryota</taxon>
        <taxon>Fungi</taxon>
        <taxon>Dikarya</taxon>
        <taxon>Ascomycota</taxon>
        <taxon>Pezizomycotina</taxon>
        <taxon>Sordariomycetes</taxon>
        <taxon>Hypocreomycetidae</taxon>
        <taxon>Glomerellales</taxon>
        <taxon>Glomerellaceae</taxon>
        <taxon>Colletotrichum</taxon>
        <taxon>Colletotrichum acutatum species complex</taxon>
    </lineage>
</organism>
<dbReference type="EMBL" id="JAHMHR010000013">
    <property type="protein sequence ID" value="KAK1688107.1"/>
    <property type="molecule type" value="Genomic_DNA"/>
</dbReference>
<dbReference type="GeneID" id="85459024"/>